<dbReference type="PANTHER" id="PTHR32305">
    <property type="match status" value="1"/>
</dbReference>
<sequence length="1339" mass="149502">MMLLWSAIMSENYYTQTPNFVSSVSSDVDPRTRLFSFSLSLGTITGNNGMGPDFPVSINYSPTSSSNYWNMGIGTSLGLSMYNRQTGDLYLESGEMFKVNDSGSQPVILHQKIRTVVFTRINDETYRVIEQDGSLTELQDVAGDGLFRPVQRCSPLGYALTLHWAFDAIGFVLASVSDDSGDTLCTFEYDGYGETTVHFYPGCTEAYYVTLSTLNNYLTDIRHTGVTGMEEDYHWQLDYDDVGMGNGLLTLIRVTTPTGLIKEAIYNYGAATGIMRFPDEAGLPPLPAVTQLTISPGQGQPEMVTLYSATEDNNDSNVAFRNYLGYAFTLGSGWDPDSDNMYAMLDPAYLYQTIVTQVSSEGAISDIKNVYTYNNYHLLQKTDITQNATRHLTEMDYYAQAYQEFDDQPAQCLFPRQQTVTWTGALGRSRSEITTFEYDEHGNLRQQTGPDGTVISYVYYPPEGEAATDADYYDISQANYSLTGCPADPNGFPRWLKYKIQQPPVVNGYTDVPVRAAFYRYDSFTPVGGSPVTQAVLPRQQTNVECTLSGADLRVTVPPILAREIIAYAGDPASLFYGQIQQVEKRYYGDDGRCYRYGRTHDYRIATPDMCSAEDLRPADESYREQVTHTTYDNLSVTTSSRYSRYTHQLWSSVDELGNTHDSYYNALGGVVREVRNADNPDYRVEQRTSYTLSPAVDGIFTATRDSKGNASREYYDGMGRAISVSMNGPDYQQPDTWFEISRTHYDAFGRPALGGAWDYYFDDNNALEGSSSVTETTLYDDWGEACQTNSSIGQNQVYSQDPVSLTTLETLAVPTGEVELGWRQTRYNPQGLPVSVTVLHADKSPYSTTASTYDGLNRLRKYQDALGHVTEYTYDKFDRTLTQTVADGTQIQLAYDPASTDEQPIRIQAAYQVNGAPVVTELGTQTFDGLGRRVAVRTGGRENLAAYSGANTMPDWTKDAKQQAIYYGYIPELDNMMRYASDNPQGTAGRYQQNFTYENSTGLLLTAQEQGSRGETHINYPSGALQQQVFDPASGAQRQAGYHWSLQGAQQRSRDIAGNAQVVKMDSYGRPIRVEDAQVVLTFTYDEAGRLSAQVAEAKDGSRMMTLIDWDEFNRETARTIDASTGDTLSITLEYALNHQVSHREIWKNSTLLRAETFTYDNRNRLRTYQCEGSELPVDAYGYPMMSQQFDEIDALNNILRCTTQLPDGEDVALFEYGNPADPTQLTGITHSLTSHYPAHIVLKYDENGRMVQDDAGRTLAYDVAGRLSQTSAENGNALYAYDSFNQLVLQSLNNNSDPRELYYQDSRLTNEVHLQSGECTRFIPGFSGTAAVSNEPL</sequence>
<dbReference type="EMBL" id="PJZK01000025">
    <property type="protein sequence ID" value="PLR44748.1"/>
    <property type="molecule type" value="Genomic_DNA"/>
</dbReference>
<dbReference type="OrthoDB" id="7030285at2"/>
<dbReference type="InterPro" id="IPR031325">
    <property type="entry name" value="RHS_repeat"/>
</dbReference>
<evidence type="ECO:0000313" key="1">
    <source>
        <dbReference type="EMBL" id="PLR44748.1"/>
    </source>
</evidence>
<evidence type="ECO:0000313" key="2">
    <source>
        <dbReference type="Proteomes" id="UP000234626"/>
    </source>
</evidence>
<evidence type="ECO:0008006" key="3">
    <source>
        <dbReference type="Google" id="ProtNLM"/>
    </source>
</evidence>
<dbReference type="PANTHER" id="PTHR32305:SF15">
    <property type="entry name" value="PROTEIN RHSA-RELATED"/>
    <property type="match status" value="1"/>
</dbReference>
<keyword evidence="2" id="KW-1185">Reference proteome</keyword>
<dbReference type="InterPro" id="IPR006530">
    <property type="entry name" value="YD"/>
</dbReference>
<dbReference type="NCBIfam" id="TIGR01643">
    <property type="entry name" value="YD_repeat_2x"/>
    <property type="match status" value="1"/>
</dbReference>
<proteinExistence type="predicted"/>
<dbReference type="InterPro" id="IPR050708">
    <property type="entry name" value="T6SS_VgrG/RHS"/>
</dbReference>
<protein>
    <recommendedName>
        <fullName evidence="3">Sugar-binding protein</fullName>
    </recommendedName>
</protein>
<gene>
    <name evidence="1" type="ORF">CYR34_18675</name>
</gene>
<comment type="caution">
    <text evidence="1">The sequence shown here is derived from an EMBL/GenBank/DDBJ whole genome shotgun (WGS) entry which is preliminary data.</text>
</comment>
<name>A0A2N5EIK7_9GAMM</name>
<accession>A0A2N5EIK7</accession>
<reference evidence="1 2" key="1">
    <citation type="submission" date="2017-12" db="EMBL/GenBank/DDBJ databases">
        <title>Characterization of six clinical isolates of Enterochimera gen. nov., a novel genus of the Yersiniaciae family and the three species Enterochimera arupensis sp. nov., Enterochimera coloradensis sp. nov, and Enterochimera californica sp. nov.</title>
        <authorList>
            <person name="Rossi A."/>
            <person name="Fisher M."/>
        </authorList>
    </citation>
    <scope>NUCLEOTIDE SEQUENCE [LARGE SCALE GENOMIC DNA]</scope>
    <source>
        <strain evidence="1 2">2016Iso1</strain>
    </source>
</reference>
<dbReference type="Pfam" id="PF05593">
    <property type="entry name" value="RHS_repeat"/>
    <property type="match status" value="2"/>
</dbReference>
<organism evidence="1 2">
    <name type="scientific">Chimaeribacter arupi</name>
    <dbReference type="NCBI Taxonomy" id="2060066"/>
    <lineage>
        <taxon>Bacteria</taxon>
        <taxon>Pseudomonadati</taxon>
        <taxon>Pseudomonadota</taxon>
        <taxon>Gammaproteobacteria</taxon>
        <taxon>Enterobacterales</taxon>
        <taxon>Yersiniaceae</taxon>
        <taxon>Chimaeribacter</taxon>
    </lineage>
</organism>
<dbReference type="Proteomes" id="UP000234626">
    <property type="component" value="Unassembled WGS sequence"/>
</dbReference>
<dbReference type="Gene3D" id="2.180.10.10">
    <property type="entry name" value="RHS repeat-associated core"/>
    <property type="match status" value="2"/>
</dbReference>